<dbReference type="GO" id="GO:0016787">
    <property type="term" value="F:hydrolase activity"/>
    <property type="evidence" value="ECO:0007669"/>
    <property type="project" value="UniProtKB-KW"/>
</dbReference>
<dbReference type="NCBIfam" id="TIGR01486">
    <property type="entry name" value="HAD-SF-IIB-MPGP"/>
    <property type="match status" value="1"/>
</dbReference>
<sequence length="275" mass="30802">MVLSHDTLLVFTDLDGSLLDHDNYDWQSAAPWLDRLRDKAIPVIINTSKTRAEVATLRQELDLYAPYIVENGSAVILPPEWCLNEAVDDSGWAVVHLGADYTRIRDVLEAVRSQERLSFRGFGDMTLQEVVERTGLDEQAAERARDRQGSEPIVWEDTPDQLTHFQQLLAGTGLSLTRGGRFHHVLGEEVNKGAAVRWLCERHEAIFEQSVRSIALGDGENDVSMLKACDRAVAIRNDHGRVLEVEGAYMTQHSGPAGWAEGLDHWLGHDKEADR</sequence>
<accession>A0ABU1GXX3</accession>
<dbReference type="Gene3D" id="3.40.50.1000">
    <property type="entry name" value="HAD superfamily/HAD-like"/>
    <property type="match status" value="1"/>
</dbReference>
<dbReference type="Pfam" id="PF05116">
    <property type="entry name" value="S6PP"/>
    <property type="match status" value="1"/>
</dbReference>
<keyword evidence="2 5" id="KW-0378">Hydrolase</keyword>
<reference evidence="5 6" key="1">
    <citation type="submission" date="2023-04" db="EMBL/GenBank/DDBJ databases">
        <title>A long-awaited taxogenomic arrangement of the family Halomonadaceae.</title>
        <authorList>
            <person name="De La Haba R."/>
            <person name="Chuvochina M."/>
            <person name="Wittouck S."/>
            <person name="Arahal D.R."/>
            <person name="Sanchez-Porro C."/>
            <person name="Hugenholtz P."/>
            <person name="Ventosa A."/>
        </authorList>
    </citation>
    <scope>NUCLEOTIDE SEQUENCE [LARGE SCALE GENOMIC DNA]</scope>
    <source>
        <strain evidence="5 6">DSM 22428</strain>
    </source>
</reference>
<dbReference type="Proteomes" id="UP001269375">
    <property type="component" value="Unassembled WGS sequence"/>
</dbReference>
<protein>
    <submittedName>
        <fullName evidence="5">HAD-IIB family hydrolase</fullName>
    </submittedName>
</protein>
<name>A0ABU1GXX3_9GAMM</name>
<evidence type="ECO:0000313" key="6">
    <source>
        <dbReference type="Proteomes" id="UP001269375"/>
    </source>
</evidence>
<dbReference type="RefSeq" id="WP_251593998.1">
    <property type="nucleotide sequence ID" value="NZ_JAMLJI010000003.1"/>
</dbReference>
<proteinExistence type="predicted"/>
<dbReference type="EMBL" id="JARWAO010000005">
    <property type="protein sequence ID" value="MDR5896406.1"/>
    <property type="molecule type" value="Genomic_DNA"/>
</dbReference>
<dbReference type="PANTHER" id="PTHR10000:SF8">
    <property type="entry name" value="HAD SUPERFAMILY HYDROLASE-LIKE, TYPE 3"/>
    <property type="match status" value="1"/>
</dbReference>
<dbReference type="SFLD" id="SFLDS00003">
    <property type="entry name" value="Haloacid_Dehalogenase"/>
    <property type="match status" value="1"/>
</dbReference>
<dbReference type="InterPro" id="IPR036412">
    <property type="entry name" value="HAD-like_sf"/>
</dbReference>
<dbReference type="SFLD" id="SFLDG01142">
    <property type="entry name" value="C2.B.2:_Mannosyl-3-phosphoglyc"/>
    <property type="match status" value="1"/>
</dbReference>
<feature type="domain" description="Sucrose phosphatase-like" evidence="4">
    <location>
        <begin position="8"/>
        <end position="266"/>
    </location>
</feature>
<dbReference type="NCBIfam" id="TIGR01484">
    <property type="entry name" value="HAD-SF-IIB"/>
    <property type="match status" value="1"/>
</dbReference>
<gene>
    <name evidence="5" type="ORF">QC825_10010</name>
</gene>
<evidence type="ECO:0000256" key="3">
    <source>
        <dbReference type="ARBA" id="ARBA00022842"/>
    </source>
</evidence>
<dbReference type="PANTHER" id="PTHR10000">
    <property type="entry name" value="PHOSPHOSERINE PHOSPHATASE"/>
    <property type="match status" value="1"/>
</dbReference>
<dbReference type="SUPFAM" id="SSF56784">
    <property type="entry name" value="HAD-like"/>
    <property type="match status" value="1"/>
</dbReference>
<organism evidence="5 6">
    <name type="scientific">Larsenimonas suaedae</name>
    <dbReference type="NCBI Taxonomy" id="1851019"/>
    <lineage>
        <taxon>Bacteria</taxon>
        <taxon>Pseudomonadati</taxon>
        <taxon>Pseudomonadota</taxon>
        <taxon>Gammaproteobacteria</taxon>
        <taxon>Oceanospirillales</taxon>
        <taxon>Halomonadaceae</taxon>
        <taxon>Larsenimonas</taxon>
    </lineage>
</organism>
<keyword evidence="1" id="KW-0479">Metal-binding</keyword>
<dbReference type="InterPro" id="IPR006380">
    <property type="entry name" value="SPP-like_dom"/>
</dbReference>
<comment type="caution">
    <text evidence="5">The sequence shown here is derived from an EMBL/GenBank/DDBJ whole genome shotgun (WGS) entry which is preliminary data.</text>
</comment>
<dbReference type="InterPro" id="IPR023214">
    <property type="entry name" value="HAD_sf"/>
</dbReference>
<keyword evidence="3" id="KW-0460">Magnesium</keyword>
<dbReference type="InterPro" id="IPR006379">
    <property type="entry name" value="HAD-SF_hydro_IIB"/>
</dbReference>
<evidence type="ECO:0000313" key="5">
    <source>
        <dbReference type="EMBL" id="MDR5896406.1"/>
    </source>
</evidence>
<evidence type="ECO:0000256" key="1">
    <source>
        <dbReference type="ARBA" id="ARBA00022723"/>
    </source>
</evidence>
<evidence type="ECO:0000256" key="2">
    <source>
        <dbReference type="ARBA" id="ARBA00022801"/>
    </source>
</evidence>
<keyword evidence="6" id="KW-1185">Reference proteome</keyword>
<dbReference type="SFLD" id="SFLDG01140">
    <property type="entry name" value="C2.B:_Phosphomannomutase_and_P"/>
    <property type="match status" value="1"/>
</dbReference>
<dbReference type="Gene3D" id="3.30.980.20">
    <property type="entry name" value="Putative mannosyl-3-phosphoglycerate phosphatase, domain 2"/>
    <property type="match status" value="1"/>
</dbReference>
<dbReference type="InterPro" id="IPR006381">
    <property type="entry name" value="HAD-SF-IIB-MPGP"/>
</dbReference>
<evidence type="ECO:0000259" key="4">
    <source>
        <dbReference type="Pfam" id="PF05116"/>
    </source>
</evidence>